<feature type="signal peptide" evidence="1">
    <location>
        <begin position="1"/>
        <end position="33"/>
    </location>
</feature>
<reference evidence="3" key="1">
    <citation type="submission" date="2016-10" db="EMBL/GenBank/DDBJ databases">
        <authorList>
            <person name="Varghese N."/>
            <person name="Submissions S."/>
        </authorList>
    </citation>
    <scope>NUCLEOTIDE SEQUENCE [LARGE SCALE GENOMIC DNA]</scope>
    <source>
        <strain evidence="3">DSM 6150</strain>
    </source>
</reference>
<dbReference type="EMBL" id="FOVE01000006">
    <property type="protein sequence ID" value="SFN30865.1"/>
    <property type="molecule type" value="Genomic_DNA"/>
</dbReference>
<evidence type="ECO:0000256" key="1">
    <source>
        <dbReference type="SAM" id="SignalP"/>
    </source>
</evidence>
<keyword evidence="3" id="KW-1185">Reference proteome</keyword>
<dbReference type="Pfam" id="PF14334">
    <property type="entry name" value="DUF4390"/>
    <property type="match status" value="1"/>
</dbReference>
<evidence type="ECO:0000313" key="3">
    <source>
        <dbReference type="Proteomes" id="UP000242869"/>
    </source>
</evidence>
<sequence>MGFITRFSARLIKVLRHAVAAACLFAMANGAAAGIQPHKAAAQITDNSINVSARFNVSLTPALEQALQNGLSLPFTYEFQLVRPRVYAWFRQLSDWFEPTATLTKRLSYHALTRQYRVSQGGFSRSFATLPEALAALGIIGGWSVLETAPATRDPADFAGRVRLRLDLSLLPKPYQLAALGQSEWRLESAWLDFPANRGDNGTQQ</sequence>
<accession>A0A1I4XYJ5</accession>
<dbReference type="RefSeq" id="WP_177187798.1">
    <property type="nucleotide sequence ID" value="NZ_FOVE01000006.1"/>
</dbReference>
<feature type="chain" id="PRO_5017412990" description="DUF4390 domain-containing protein" evidence="1">
    <location>
        <begin position="34"/>
        <end position="205"/>
    </location>
</feature>
<organism evidence="2 3">
    <name type="scientific">Formivibrio citricus</name>
    <dbReference type="NCBI Taxonomy" id="83765"/>
    <lineage>
        <taxon>Bacteria</taxon>
        <taxon>Pseudomonadati</taxon>
        <taxon>Pseudomonadota</taxon>
        <taxon>Betaproteobacteria</taxon>
        <taxon>Neisseriales</taxon>
        <taxon>Chitinibacteraceae</taxon>
        <taxon>Formivibrio</taxon>
    </lineage>
</organism>
<keyword evidence="1" id="KW-0732">Signal</keyword>
<proteinExistence type="predicted"/>
<protein>
    <recommendedName>
        <fullName evidence="4">DUF4390 domain-containing protein</fullName>
    </recommendedName>
</protein>
<name>A0A1I4XYJ5_9NEIS</name>
<dbReference type="InterPro" id="IPR025500">
    <property type="entry name" value="DUF4390"/>
</dbReference>
<dbReference type="Proteomes" id="UP000242869">
    <property type="component" value="Unassembled WGS sequence"/>
</dbReference>
<dbReference type="AlphaFoldDB" id="A0A1I4XYJ5"/>
<evidence type="ECO:0000313" key="2">
    <source>
        <dbReference type="EMBL" id="SFN30865.1"/>
    </source>
</evidence>
<dbReference type="STRING" id="83765.SAMN05660284_01182"/>
<gene>
    <name evidence="2" type="ORF">SAMN05660284_01182</name>
</gene>
<evidence type="ECO:0008006" key="4">
    <source>
        <dbReference type="Google" id="ProtNLM"/>
    </source>
</evidence>